<feature type="compositionally biased region" description="Basic residues" evidence="1">
    <location>
        <begin position="55"/>
        <end position="66"/>
    </location>
</feature>
<sequence>MEEARKAHQVAAIAVSLTGGTSATALTASAPMTHPNFGDSSRLNHQQADPFTSRGRGRGRGGRGRGRSSNGRGRGLKKQLLNLNGSSNSMDTLIEGAFQLITDESKAGSCLLITNSGGLEYMPTSFDQEEKNLAAIPSRLMKTIPLVVNSSIEIPDNFKQL</sequence>
<proteinExistence type="predicted"/>
<protein>
    <submittedName>
        <fullName evidence="2">Uncharacterized protein</fullName>
    </submittedName>
</protein>
<evidence type="ECO:0000313" key="3">
    <source>
        <dbReference type="Proteomes" id="UP001177003"/>
    </source>
</evidence>
<gene>
    <name evidence="2" type="ORF">LSALG_LOCUS6260</name>
</gene>
<evidence type="ECO:0000256" key="1">
    <source>
        <dbReference type="SAM" id="MobiDB-lite"/>
    </source>
</evidence>
<keyword evidence="3" id="KW-1185">Reference proteome</keyword>
<dbReference type="Proteomes" id="UP001177003">
    <property type="component" value="Chromosome 0"/>
</dbReference>
<dbReference type="AlphaFoldDB" id="A0AA35YBR0"/>
<feature type="region of interest" description="Disordered" evidence="1">
    <location>
        <begin position="28"/>
        <end position="77"/>
    </location>
</feature>
<organism evidence="2 3">
    <name type="scientific">Lactuca saligna</name>
    <name type="common">Willowleaf lettuce</name>
    <dbReference type="NCBI Taxonomy" id="75948"/>
    <lineage>
        <taxon>Eukaryota</taxon>
        <taxon>Viridiplantae</taxon>
        <taxon>Streptophyta</taxon>
        <taxon>Embryophyta</taxon>
        <taxon>Tracheophyta</taxon>
        <taxon>Spermatophyta</taxon>
        <taxon>Magnoliopsida</taxon>
        <taxon>eudicotyledons</taxon>
        <taxon>Gunneridae</taxon>
        <taxon>Pentapetalae</taxon>
        <taxon>asterids</taxon>
        <taxon>campanulids</taxon>
        <taxon>Asterales</taxon>
        <taxon>Asteraceae</taxon>
        <taxon>Cichorioideae</taxon>
        <taxon>Cichorieae</taxon>
        <taxon>Lactucinae</taxon>
        <taxon>Lactuca</taxon>
    </lineage>
</organism>
<evidence type="ECO:0000313" key="2">
    <source>
        <dbReference type="EMBL" id="CAI9265668.1"/>
    </source>
</evidence>
<feature type="compositionally biased region" description="Polar residues" evidence="1">
    <location>
        <begin position="38"/>
        <end position="50"/>
    </location>
</feature>
<accession>A0AA35YBR0</accession>
<reference evidence="2" key="1">
    <citation type="submission" date="2023-04" db="EMBL/GenBank/DDBJ databases">
        <authorList>
            <person name="Vijverberg K."/>
            <person name="Xiong W."/>
            <person name="Schranz E."/>
        </authorList>
    </citation>
    <scope>NUCLEOTIDE SEQUENCE</scope>
</reference>
<name>A0AA35YBR0_LACSI</name>
<dbReference type="EMBL" id="OX465086">
    <property type="protein sequence ID" value="CAI9265668.1"/>
    <property type="molecule type" value="Genomic_DNA"/>
</dbReference>